<name>A0A8S5QIC6_9CAUD</name>
<sequence length="181" mass="20721">MNNNVKDALRNYKRYKIRVHILEVIAMFPNKEDSYYRNLAGMSIDKTLMWKATIVDVDLEFQYLITIGYIKYTGKDFCMALTEIGIQALRDCTIQNLALAAYNNYLDLKLKRLTVIISMIAIVISSISLTIGCLKSSETLQIPPCKVSDRQTSVIEKDTSCVSPCKPPQTKSYWNSYPYHL</sequence>
<evidence type="ECO:0000256" key="1">
    <source>
        <dbReference type="SAM" id="Phobius"/>
    </source>
</evidence>
<keyword evidence="1" id="KW-0472">Membrane</keyword>
<proteinExistence type="predicted"/>
<keyword evidence="1" id="KW-1133">Transmembrane helix</keyword>
<evidence type="ECO:0000313" key="2">
    <source>
        <dbReference type="EMBL" id="DAE18563.1"/>
    </source>
</evidence>
<organism evidence="2">
    <name type="scientific">Myoviridae sp. ctxym25</name>
    <dbReference type="NCBI Taxonomy" id="2825210"/>
    <lineage>
        <taxon>Viruses</taxon>
        <taxon>Duplodnaviria</taxon>
        <taxon>Heunggongvirae</taxon>
        <taxon>Uroviricota</taxon>
        <taxon>Caudoviricetes</taxon>
    </lineage>
</organism>
<reference evidence="2" key="1">
    <citation type="journal article" date="2021" name="Proc. Natl. Acad. Sci. U.S.A.">
        <title>A Catalog of Tens of Thousands of Viruses from Human Metagenomes Reveals Hidden Associations with Chronic Diseases.</title>
        <authorList>
            <person name="Tisza M.J."/>
            <person name="Buck C.B."/>
        </authorList>
    </citation>
    <scope>NUCLEOTIDE SEQUENCE</scope>
    <source>
        <strain evidence="2">Ctxym25</strain>
    </source>
</reference>
<protein>
    <submittedName>
        <fullName evidence="2">Uncharacterized protein</fullName>
    </submittedName>
</protein>
<accession>A0A8S5QIC6</accession>
<keyword evidence="1" id="KW-0812">Transmembrane</keyword>
<dbReference type="EMBL" id="BK015658">
    <property type="protein sequence ID" value="DAE18563.1"/>
    <property type="molecule type" value="Genomic_DNA"/>
</dbReference>
<feature type="transmembrane region" description="Helical" evidence="1">
    <location>
        <begin position="113"/>
        <end position="132"/>
    </location>
</feature>